<keyword evidence="4 8" id="KW-0479">Metal-binding</keyword>
<dbReference type="Gene3D" id="1.10.630.10">
    <property type="entry name" value="Cytochrome P450"/>
    <property type="match status" value="1"/>
</dbReference>
<dbReference type="GO" id="GO:0016705">
    <property type="term" value="F:oxidoreductase activity, acting on paired donors, with incorporation or reduction of molecular oxygen"/>
    <property type="evidence" value="ECO:0007669"/>
    <property type="project" value="InterPro"/>
</dbReference>
<dbReference type="InterPro" id="IPR050121">
    <property type="entry name" value="Cytochrome_P450_monoxygenase"/>
</dbReference>
<keyword evidence="5" id="KW-0560">Oxidoreductase</keyword>
<comment type="similarity">
    <text evidence="3">Belongs to the cytochrome P450 family.</text>
</comment>
<dbReference type="PANTHER" id="PTHR24305:SF187">
    <property type="entry name" value="P450, PUTATIVE (EUROFUNG)-RELATED"/>
    <property type="match status" value="1"/>
</dbReference>
<evidence type="ECO:0000256" key="3">
    <source>
        <dbReference type="ARBA" id="ARBA00010617"/>
    </source>
</evidence>
<comment type="pathway">
    <text evidence="2">Secondary metabolite biosynthesis.</text>
</comment>
<keyword evidence="9" id="KW-1133">Transmembrane helix</keyword>
<dbReference type="PANTHER" id="PTHR24305">
    <property type="entry name" value="CYTOCHROME P450"/>
    <property type="match status" value="1"/>
</dbReference>
<feature type="transmembrane region" description="Helical" evidence="9">
    <location>
        <begin position="56"/>
        <end position="77"/>
    </location>
</feature>
<evidence type="ECO:0000256" key="7">
    <source>
        <dbReference type="ARBA" id="ARBA00023033"/>
    </source>
</evidence>
<dbReference type="GO" id="GO:0005506">
    <property type="term" value="F:iron ion binding"/>
    <property type="evidence" value="ECO:0007669"/>
    <property type="project" value="InterPro"/>
</dbReference>
<evidence type="ECO:0000313" key="11">
    <source>
        <dbReference type="Proteomes" id="UP000559256"/>
    </source>
</evidence>
<organism evidence="10 11">
    <name type="scientific">Tetrapyrgos nigripes</name>
    <dbReference type="NCBI Taxonomy" id="182062"/>
    <lineage>
        <taxon>Eukaryota</taxon>
        <taxon>Fungi</taxon>
        <taxon>Dikarya</taxon>
        <taxon>Basidiomycota</taxon>
        <taxon>Agaricomycotina</taxon>
        <taxon>Agaricomycetes</taxon>
        <taxon>Agaricomycetidae</taxon>
        <taxon>Agaricales</taxon>
        <taxon>Marasmiineae</taxon>
        <taxon>Marasmiaceae</taxon>
        <taxon>Tetrapyrgos</taxon>
    </lineage>
</organism>
<dbReference type="GO" id="GO:0004497">
    <property type="term" value="F:monooxygenase activity"/>
    <property type="evidence" value="ECO:0007669"/>
    <property type="project" value="UniProtKB-KW"/>
</dbReference>
<dbReference type="InterPro" id="IPR036396">
    <property type="entry name" value="Cyt_P450_sf"/>
</dbReference>
<proteinExistence type="inferred from homology"/>
<dbReference type="PRINTS" id="PR00385">
    <property type="entry name" value="P450"/>
</dbReference>
<keyword evidence="9" id="KW-0472">Membrane</keyword>
<dbReference type="OrthoDB" id="6692864at2759"/>
<dbReference type="CDD" id="cd11061">
    <property type="entry name" value="CYP67-like"/>
    <property type="match status" value="1"/>
</dbReference>
<protein>
    <recommendedName>
        <fullName evidence="12">Cytochrome P450</fullName>
    </recommendedName>
</protein>
<evidence type="ECO:0000256" key="5">
    <source>
        <dbReference type="ARBA" id="ARBA00023002"/>
    </source>
</evidence>
<sequence>MSSSTPLIYSSIALGVANHLYWKRYERDDTKLKTVAISLLPQPAILVALAQRSFSLAPFITSYAAFFLILGTSIILYRISPFHPLAGVPGPFIARITKLWTYRITASGELARAMRKLHDEYGPVVRTGPNEVSFIDGDAVNAIYGTNGLPRGKFYTIRTEPGSPTNLLFTTGQTHQRRRTRWNRALGTESLKNYDDIIARQTEELLDVLAQDSKDGKPIDLTRKFQHYTFDVMSDVAFGRRFGVTKSDDSAGYVKFILDFSESINILAWLPWAFEAAGLIPHIAKVKKQLLGFARELATSRAQAGATQKDIWYHLMDEEDKETQKPTMPEVVADGILAIIAGTDTSAAAMSSTVWFVLRHPENYKMLQKEINEDFAQNPDVRGELPYLSACITEALRLHPPNATGGPRQVPRDGPGKVILGKYLPEGTQVIVPPYSVHRNPNNFSSPTQYLPERWLPGSKSKFPNHRSETFIPFSHGAASCVGRGLAHKEMLALLSVLFYKYDMKFADGFDAESWENTIMDYFISPMGPLKIVLTARH</sequence>
<keyword evidence="11" id="KW-1185">Reference proteome</keyword>
<dbReference type="Pfam" id="PF00067">
    <property type="entry name" value="p450"/>
    <property type="match status" value="1"/>
</dbReference>
<evidence type="ECO:0000256" key="9">
    <source>
        <dbReference type="SAM" id="Phobius"/>
    </source>
</evidence>
<comment type="cofactor">
    <cofactor evidence="1 8">
        <name>heme</name>
        <dbReference type="ChEBI" id="CHEBI:30413"/>
    </cofactor>
</comment>
<evidence type="ECO:0000256" key="6">
    <source>
        <dbReference type="ARBA" id="ARBA00023004"/>
    </source>
</evidence>
<feature type="binding site" description="axial binding residue" evidence="8">
    <location>
        <position position="481"/>
    </location>
    <ligand>
        <name>heme</name>
        <dbReference type="ChEBI" id="CHEBI:30413"/>
    </ligand>
    <ligandPart>
        <name>Fe</name>
        <dbReference type="ChEBI" id="CHEBI:18248"/>
    </ligandPart>
</feature>
<reference evidence="10 11" key="1">
    <citation type="journal article" date="2020" name="ISME J.">
        <title>Uncovering the hidden diversity of litter-decomposition mechanisms in mushroom-forming fungi.</title>
        <authorList>
            <person name="Floudas D."/>
            <person name="Bentzer J."/>
            <person name="Ahren D."/>
            <person name="Johansson T."/>
            <person name="Persson P."/>
            <person name="Tunlid A."/>
        </authorList>
    </citation>
    <scope>NUCLEOTIDE SEQUENCE [LARGE SCALE GENOMIC DNA]</scope>
    <source>
        <strain evidence="10 11">CBS 291.85</strain>
    </source>
</reference>
<keyword evidence="8" id="KW-0349">Heme</keyword>
<keyword evidence="7" id="KW-0503">Monooxygenase</keyword>
<evidence type="ECO:0000313" key="10">
    <source>
        <dbReference type="EMBL" id="KAF5363131.1"/>
    </source>
</evidence>
<comment type="caution">
    <text evidence="10">The sequence shown here is derived from an EMBL/GenBank/DDBJ whole genome shotgun (WGS) entry which is preliminary data.</text>
</comment>
<keyword evidence="9" id="KW-0812">Transmembrane</keyword>
<dbReference type="EMBL" id="JAACJM010000034">
    <property type="protein sequence ID" value="KAF5363131.1"/>
    <property type="molecule type" value="Genomic_DNA"/>
</dbReference>
<evidence type="ECO:0000256" key="8">
    <source>
        <dbReference type="PIRSR" id="PIRSR602401-1"/>
    </source>
</evidence>
<dbReference type="SUPFAM" id="SSF48264">
    <property type="entry name" value="Cytochrome P450"/>
    <property type="match status" value="1"/>
</dbReference>
<evidence type="ECO:0000256" key="4">
    <source>
        <dbReference type="ARBA" id="ARBA00022723"/>
    </source>
</evidence>
<accession>A0A8H5GE61</accession>
<dbReference type="PRINTS" id="PR00463">
    <property type="entry name" value="EP450I"/>
</dbReference>
<dbReference type="InterPro" id="IPR002401">
    <property type="entry name" value="Cyt_P450_E_grp-I"/>
</dbReference>
<evidence type="ECO:0000256" key="2">
    <source>
        <dbReference type="ARBA" id="ARBA00005179"/>
    </source>
</evidence>
<dbReference type="GO" id="GO:0020037">
    <property type="term" value="F:heme binding"/>
    <property type="evidence" value="ECO:0007669"/>
    <property type="project" value="InterPro"/>
</dbReference>
<evidence type="ECO:0008006" key="12">
    <source>
        <dbReference type="Google" id="ProtNLM"/>
    </source>
</evidence>
<name>A0A8H5GE61_9AGAR</name>
<keyword evidence="6 8" id="KW-0408">Iron</keyword>
<evidence type="ECO:0000256" key="1">
    <source>
        <dbReference type="ARBA" id="ARBA00001971"/>
    </source>
</evidence>
<gene>
    <name evidence="10" type="ORF">D9758_008354</name>
</gene>
<dbReference type="InterPro" id="IPR001128">
    <property type="entry name" value="Cyt_P450"/>
</dbReference>
<feature type="transmembrane region" description="Helical" evidence="9">
    <location>
        <begin position="6"/>
        <end position="22"/>
    </location>
</feature>
<dbReference type="AlphaFoldDB" id="A0A8H5GE61"/>
<dbReference type="Proteomes" id="UP000559256">
    <property type="component" value="Unassembled WGS sequence"/>
</dbReference>